<accession>A0A0M6WLH5</accession>
<dbReference type="InterPro" id="IPR036390">
    <property type="entry name" value="WH_DNA-bd_sf"/>
</dbReference>
<dbReference type="PROSITE" id="PS50949">
    <property type="entry name" value="HTH_GNTR"/>
    <property type="match status" value="1"/>
</dbReference>
<dbReference type="InterPro" id="IPR000524">
    <property type="entry name" value="Tscrpt_reg_HTH_GntR"/>
</dbReference>
<keyword evidence="2" id="KW-0238">DNA-binding</keyword>
<evidence type="ECO:0000256" key="3">
    <source>
        <dbReference type="ARBA" id="ARBA00023163"/>
    </source>
</evidence>
<keyword evidence="3" id="KW-0804">Transcription</keyword>
<protein>
    <submittedName>
        <fullName evidence="5">Transcriptional regulator, GntR family</fullName>
    </submittedName>
</protein>
<dbReference type="SMART" id="SM00345">
    <property type="entry name" value="HTH_GNTR"/>
    <property type="match status" value="1"/>
</dbReference>
<sequence length="217" mass="25580">MAAKSDIAYEIIKEKIIKGELQPLSDISEEALQQELNISRTPIREAIQKLSKEGFVYIYARKGTLVSPVNEEIIHAVYEVRLLNEPYISRSVCNVIDEKWLYDIKNRFMNCPQNLNEEERKDYYISLDTELHGGIIKYCNNIFLKDALRIVSDHSQRIRYRTSHVNTDYERSVKEHLEIIEAFLEKNADKVEEKTRTHIIMCQQDSLKYNTNMYRSI</sequence>
<dbReference type="InterPro" id="IPR008920">
    <property type="entry name" value="TF_FadR/GntR_C"/>
</dbReference>
<dbReference type="PANTHER" id="PTHR43537">
    <property type="entry name" value="TRANSCRIPTIONAL REGULATOR, GNTR FAMILY"/>
    <property type="match status" value="1"/>
</dbReference>
<organism evidence="5 6">
    <name type="scientific">Roseburia inulinivorans</name>
    <dbReference type="NCBI Taxonomy" id="360807"/>
    <lineage>
        <taxon>Bacteria</taxon>
        <taxon>Bacillati</taxon>
        <taxon>Bacillota</taxon>
        <taxon>Clostridia</taxon>
        <taxon>Lachnospirales</taxon>
        <taxon>Lachnospiraceae</taxon>
        <taxon>Roseburia</taxon>
    </lineage>
</organism>
<dbReference type="OrthoDB" id="368823at2"/>
<dbReference type="EMBL" id="CVRS01000069">
    <property type="protein sequence ID" value="CRL37941.1"/>
    <property type="molecule type" value="Genomic_DNA"/>
</dbReference>
<dbReference type="SUPFAM" id="SSF46785">
    <property type="entry name" value="Winged helix' DNA-binding domain"/>
    <property type="match status" value="1"/>
</dbReference>
<dbReference type="InterPro" id="IPR036388">
    <property type="entry name" value="WH-like_DNA-bd_sf"/>
</dbReference>
<dbReference type="Gene3D" id="1.20.120.530">
    <property type="entry name" value="GntR ligand-binding domain-like"/>
    <property type="match status" value="1"/>
</dbReference>
<keyword evidence="6" id="KW-1185">Reference proteome</keyword>
<evidence type="ECO:0000259" key="4">
    <source>
        <dbReference type="PROSITE" id="PS50949"/>
    </source>
</evidence>
<dbReference type="RefSeq" id="WP_055039660.1">
    <property type="nucleotide sequence ID" value="NZ_CVRS01000069.1"/>
</dbReference>
<dbReference type="CDD" id="cd07377">
    <property type="entry name" value="WHTH_GntR"/>
    <property type="match status" value="1"/>
</dbReference>
<proteinExistence type="predicted"/>
<dbReference type="Pfam" id="PF07729">
    <property type="entry name" value="FCD"/>
    <property type="match status" value="1"/>
</dbReference>
<dbReference type="SUPFAM" id="SSF48008">
    <property type="entry name" value="GntR ligand-binding domain-like"/>
    <property type="match status" value="1"/>
</dbReference>
<keyword evidence="1" id="KW-0805">Transcription regulation</keyword>
<dbReference type="SMART" id="SM00895">
    <property type="entry name" value="FCD"/>
    <property type="match status" value="1"/>
</dbReference>
<dbReference type="InterPro" id="IPR011711">
    <property type="entry name" value="GntR_C"/>
</dbReference>
<dbReference type="GO" id="GO:0003700">
    <property type="term" value="F:DNA-binding transcription factor activity"/>
    <property type="evidence" value="ECO:0007669"/>
    <property type="project" value="InterPro"/>
</dbReference>
<dbReference type="PANTHER" id="PTHR43537:SF51">
    <property type="entry name" value="HTH-TYPE TRANSCRIPTIONAL REGULATOR LGOR-RELATED"/>
    <property type="match status" value="1"/>
</dbReference>
<evidence type="ECO:0000313" key="6">
    <source>
        <dbReference type="Proteomes" id="UP000049828"/>
    </source>
</evidence>
<dbReference type="Gene3D" id="1.10.10.10">
    <property type="entry name" value="Winged helix-like DNA-binding domain superfamily/Winged helix DNA-binding domain"/>
    <property type="match status" value="1"/>
</dbReference>
<evidence type="ECO:0000313" key="5">
    <source>
        <dbReference type="EMBL" id="CRL37941.1"/>
    </source>
</evidence>
<name>A0A0M6WLH5_9FIRM</name>
<gene>
    <name evidence="5" type="ORF">RIL183_21331</name>
</gene>
<dbReference type="PRINTS" id="PR00035">
    <property type="entry name" value="HTHGNTR"/>
</dbReference>
<dbReference type="Pfam" id="PF00392">
    <property type="entry name" value="GntR"/>
    <property type="match status" value="1"/>
</dbReference>
<evidence type="ECO:0000256" key="1">
    <source>
        <dbReference type="ARBA" id="ARBA00023015"/>
    </source>
</evidence>
<feature type="domain" description="HTH gntR-type" evidence="4">
    <location>
        <begin position="2"/>
        <end position="69"/>
    </location>
</feature>
<dbReference type="Proteomes" id="UP000049828">
    <property type="component" value="Unassembled WGS sequence"/>
</dbReference>
<dbReference type="GO" id="GO:0003677">
    <property type="term" value="F:DNA binding"/>
    <property type="evidence" value="ECO:0007669"/>
    <property type="project" value="UniProtKB-KW"/>
</dbReference>
<evidence type="ECO:0000256" key="2">
    <source>
        <dbReference type="ARBA" id="ARBA00023125"/>
    </source>
</evidence>
<dbReference type="AlphaFoldDB" id="A0A0M6WLH5"/>
<reference evidence="6" key="1">
    <citation type="submission" date="2015-05" db="EMBL/GenBank/DDBJ databases">
        <authorList>
            <consortium name="Pathogen Informatics"/>
        </authorList>
    </citation>
    <scope>NUCLEOTIDE SEQUENCE [LARGE SCALE GENOMIC DNA]</scope>
    <source>
        <strain evidence="6">L1-83</strain>
    </source>
</reference>